<evidence type="ECO:0000256" key="4">
    <source>
        <dbReference type="ARBA" id="ARBA00023163"/>
    </source>
</evidence>
<sequence>MAVTIQRVAERAGVSIGTVSRYLNGAQLRTQNRIRIENAIEELGFKAQVAVIAVLVPTLTNRFLMSVVTELDRVLVKENYSSLICDFDADSHALQQRLNFFKTRALNGIILFPSVFAAESVPILEEYLAEHIPIVLIDDRIPDFVTDTVVVNNFHASFRAVEYLIHHHHRRIAIVNGMKGSFVAQERLQGAINAMQTYEIPIEEQWLKWGDFKTRGGYAAVKELFQASERPTALYTTNYNMTLGAGIALNELQIQVPDELSFVGFDHFTALDVIKPALTLVEQPVKMIGKTAGELIIRRIRGDNTHFPETITLETRMLIRDSVCASNTE</sequence>
<dbReference type="SMART" id="SM00354">
    <property type="entry name" value="HTH_LACI"/>
    <property type="match status" value="1"/>
</dbReference>
<dbReference type="SUPFAM" id="SSF53822">
    <property type="entry name" value="Periplasmic binding protein-like I"/>
    <property type="match status" value="1"/>
</dbReference>
<organism evidence="6 7">
    <name type="scientific">candidate division KSB3 bacterium</name>
    <dbReference type="NCBI Taxonomy" id="2044937"/>
    <lineage>
        <taxon>Bacteria</taxon>
        <taxon>candidate division KSB3</taxon>
    </lineage>
</organism>
<comment type="caution">
    <text evidence="6">The sequence shown here is derived from an EMBL/GenBank/DDBJ whole genome shotgun (WGS) entry which is preliminary data.</text>
</comment>
<dbReference type="InterPro" id="IPR028082">
    <property type="entry name" value="Peripla_BP_I"/>
</dbReference>
<dbReference type="EMBL" id="PDPS01000021">
    <property type="protein sequence ID" value="PID58780.1"/>
    <property type="molecule type" value="Genomic_DNA"/>
</dbReference>
<dbReference type="AlphaFoldDB" id="A0A2G6E9N3"/>
<dbReference type="GO" id="GO:0000976">
    <property type="term" value="F:transcription cis-regulatory region binding"/>
    <property type="evidence" value="ECO:0007669"/>
    <property type="project" value="TreeGrafter"/>
</dbReference>
<dbReference type="InterPro" id="IPR000843">
    <property type="entry name" value="HTH_LacI"/>
</dbReference>
<feature type="domain" description="HTH lacI-type" evidence="5">
    <location>
        <begin position="3"/>
        <end position="55"/>
    </location>
</feature>
<reference evidence="6 7" key="1">
    <citation type="submission" date="2017-10" db="EMBL/GenBank/DDBJ databases">
        <title>Novel microbial diversity and functional potential in the marine mammal oral microbiome.</title>
        <authorList>
            <person name="Dudek N.K."/>
            <person name="Sun C.L."/>
            <person name="Burstein D."/>
            <person name="Kantor R.S."/>
            <person name="Aliaga Goltsman D.S."/>
            <person name="Bik E.M."/>
            <person name="Thomas B.C."/>
            <person name="Banfield J.F."/>
            <person name="Relman D.A."/>
        </authorList>
    </citation>
    <scope>NUCLEOTIDE SEQUENCE [LARGE SCALE GENOMIC DNA]</scope>
    <source>
        <strain evidence="6">DOLZORAL124_49_17</strain>
    </source>
</reference>
<dbReference type="GO" id="GO:0003700">
    <property type="term" value="F:DNA-binding transcription factor activity"/>
    <property type="evidence" value="ECO:0007669"/>
    <property type="project" value="TreeGrafter"/>
</dbReference>
<protein>
    <recommendedName>
        <fullName evidence="5">HTH lacI-type domain-containing protein</fullName>
    </recommendedName>
</protein>
<evidence type="ECO:0000259" key="5">
    <source>
        <dbReference type="PROSITE" id="PS50932"/>
    </source>
</evidence>
<name>A0A2G6E9N3_9BACT</name>
<dbReference type="InterPro" id="IPR046335">
    <property type="entry name" value="LacI/GalR-like_sensor"/>
</dbReference>
<dbReference type="Pfam" id="PF13377">
    <property type="entry name" value="Peripla_BP_3"/>
    <property type="match status" value="1"/>
</dbReference>
<dbReference type="InterPro" id="IPR010982">
    <property type="entry name" value="Lambda_DNA-bd_dom_sf"/>
</dbReference>
<dbReference type="PANTHER" id="PTHR30146">
    <property type="entry name" value="LACI-RELATED TRANSCRIPTIONAL REPRESSOR"/>
    <property type="match status" value="1"/>
</dbReference>
<keyword evidence="3" id="KW-0238">DNA-binding</keyword>
<evidence type="ECO:0000256" key="2">
    <source>
        <dbReference type="ARBA" id="ARBA00023015"/>
    </source>
</evidence>
<dbReference type="Pfam" id="PF00356">
    <property type="entry name" value="LacI"/>
    <property type="match status" value="1"/>
</dbReference>
<dbReference type="PANTHER" id="PTHR30146:SF148">
    <property type="entry name" value="HTH-TYPE TRANSCRIPTIONAL REPRESSOR PURR-RELATED"/>
    <property type="match status" value="1"/>
</dbReference>
<dbReference type="SUPFAM" id="SSF47413">
    <property type="entry name" value="lambda repressor-like DNA-binding domains"/>
    <property type="match status" value="1"/>
</dbReference>
<accession>A0A2G6E9N3</accession>
<keyword evidence="4" id="KW-0804">Transcription</keyword>
<dbReference type="Gene3D" id="3.40.50.2300">
    <property type="match status" value="2"/>
</dbReference>
<evidence type="ECO:0000313" key="6">
    <source>
        <dbReference type="EMBL" id="PID58780.1"/>
    </source>
</evidence>
<keyword evidence="1" id="KW-0678">Repressor</keyword>
<proteinExistence type="predicted"/>
<evidence type="ECO:0000256" key="3">
    <source>
        <dbReference type="ARBA" id="ARBA00023125"/>
    </source>
</evidence>
<dbReference type="Proteomes" id="UP000229740">
    <property type="component" value="Unassembled WGS sequence"/>
</dbReference>
<dbReference type="PROSITE" id="PS50932">
    <property type="entry name" value="HTH_LACI_2"/>
    <property type="match status" value="1"/>
</dbReference>
<evidence type="ECO:0000256" key="1">
    <source>
        <dbReference type="ARBA" id="ARBA00022491"/>
    </source>
</evidence>
<keyword evidence="2" id="KW-0805">Transcription regulation</keyword>
<gene>
    <name evidence="6" type="ORF">CSB45_01920</name>
</gene>
<dbReference type="Gene3D" id="1.10.260.40">
    <property type="entry name" value="lambda repressor-like DNA-binding domains"/>
    <property type="match status" value="1"/>
</dbReference>
<evidence type="ECO:0000313" key="7">
    <source>
        <dbReference type="Proteomes" id="UP000229740"/>
    </source>
</evidence>
<dbReference type="CDD" id="cd01392">
    <property type="entry name" value="HTH_LacI"/>
    <property type="match status" value="1"/>
</dbReference>
<dbReference type="CDD" id="cd06267">
    <property type="entry name" value="PBP1_LacI_sugar_binding-like"/>
    <property type="match status" value="1"/>
</dbReference>